<feature type="domain" description="U-box" evidence="4">
    <location>
        <begin position="154"/>
        <end position="297"/>
    </location>
</feature>
<feature type="repeat" description="ARM" evidence="3">
    <location>
        <begin position="138"/>
        <end position="173"/>
    </location>
</feature>
<keyword evidence="6" id="KW-1185">Reference proteome</keyword>
<reference evidence="5 6" key="1">
    <citation type="journal article" date="2021" name="Nat. Commun.">
        <title>Incipient diploidization of the medicinal plant Perilla within 10,000 years.</title>
        <authorList>
            <person name="Zhang Y."/>
            <person name="Shen Q."/>
            <person name="Leng L."/>
            <person name="Zhang D."/>
            <person name="Chen S."/>
            <person name="Shi Y."/>
            <person name="Ning Z."/>
            <person name="Chen S."/>
        </authorList>
    </citation>
    <scope>NUCLEOTIDE SEQUENCE [LARGE SCALE GENOMIC DNA]</scope>
    <source>
        <strain evidence="6">cv. PC099</strain>
    </source>
</reference>
<protein>
    <submittedName>
        <fullName evidence="5">ARM repeat superfamily protein</fullName>
    </submittedName>
</protein>
<dbReference type="InterPro" id="IPR011989">
    <property type="entry name" value="ARM-like"/>
</dbReference>
<proteinExistence type="predicted"/>
<feature type="repeat" description="ARM" evidence="3">
    <location>
        <begin position="181"/>
        <end position="225"/>
    </location>
</feature>
<comment type="caution">
    <text evidence="5">The sequence shown here is derived from an EMBL/GenBank/DDBJ whole genome shotgun (WGS) entry which is preliminary data.</text>
</comment>
<dbReference type="SMART" id="SM00185">
    <property type="entry name" value="ARM"/>
    <property type="match status" value="4"/>
</dbReference>
<dbReference type="Gene3D" id="1.25.10.10">
    <property type="entry name" value="Leucine-rich Repeat Variant"/>
    <property type="match status" value="1"/>
</dbReference>
<evidence type="ECO:0000313" key="5">
    <source>
        <dbReference type="EMBL" id="KAH6833844.1"/>
    </source>
</evidence>
<name>A0AAD4PB68_PERFH</name>
<evidence type="ECO:0000256" key="2">
    <source>
        <dbReference type="ARBA" id="ARBA00022786"/>
    </source>
</evidence>
<gene>
    <name evidence="5" type="ORF">C2S53_019408</name>
</gene>
<evidence type="ECO:0000256" key="1">
    <source>
        <dbReference type="ARBA" id="ARBA00022737"/>
    </source>
</evidence>
<evidence type="ECO:0000256" key="3">
    <source>
        <dbReference type="PROSITE-ProRule" id="PRU00259"/>
    </source>
</evidence>
<dbReference type="SUPFAM" id="SSF48371">
    <property type="entry name" value="ARM repeat"/>
    <property type="match status" value="1"/>
</dbReference>
<keyword evidence="2" id="KW-0833">Ubl conjugation pathway</keyword>
<dbReference type="AlphaFoldDB" id="A0AAD4PB68"/>
<dbReference type="EMBL" id="SDAM02000055">
    <property type="protein sequence ID" value="KAH6833844.1"/>
    <property type="molecule type" value="Genomic_DNA"/>
</dbReference>
<sequence>MVAEDSYGDGDEASSAVKQTIMLLQSGDPSSAVQAAKDIRRLTKTSRRHRRHFSAAITPLVDMLCGGSAHAKEAALAALLNLAVKDDVNKINIINGGALNPIITFLESDNVIVQEHATAALITLSASSHNKPIIGASGATPLLVHVLRCGGSSSRARSDAATALYNLSTHQENLTFILHAEPIPPLISLLKSCKKSSKTAAKCAAVIESLAAFEAGRSAVASEEGGILTVVEVVEGGSVRGREHAVGALLRMCESEPSKYREAILEEGVMPGLMEVSVEGSGASRSRAQTLLRLLRDAP</sequence>
<dbReference type="PANTHER" id="PTHR23315">
    <property type="entry name" value="U BOX DOMAIN-CONTAINING"/>
    <property type="match status" value="1"/>
</dbReference>
<dbReference type="InterPro" id="IPR058678">
    <property type="entry name" value="ARM_PUB"/>
</dbReference>
<dbReference type="PANTHER" id="PTHR23315:SF65">
    <property type="entry name" value="ARM REPEAT SUPERFAMILY PROTEIN"/>
    <property type="match status" value="1"/>
</dbReference>
<dbReference type="Proteomes" id="UP001190926">
    <property type="component" value="Unassembled WGS sequence"/>
</dbReference>
<dbReference type="InterPro" id="IPR000225">
    <property type="entry name" value="Armadillo"/>
</dbReference>
<accession>A0AAD4PB68</accession>
<keyword evidence="1" id="KW-0677">Repeat</keyword>
<evidence type="ECO:0000313" key="6">
    <source>
        <dbReference type="Proteomes" id="UP001190926"/>
    </source>
</evidence>
<dbReference type="PROSITE" id="PS50176">
    <property type="entry name" value="ARM_REPEAT"/>
    <property type="match status" value="2"/>
</dbReference>
<organism evidence="5 6">
    <name type="scientific">Perilla frutescens var. hirtella</name>
    <name type="common">Perilla citriodora</name>
    <name type="synonym">Perilla setoyensis</name>
    <dbReference type="NCBI Taxonomy" id="608512"/>
    <lineage>
        <taxon>Eukaryota</taxon>
        <taxon>Viridiplantae</taxon>
        <taxon>Streptophyta</taxon>
        <taxon>Embryophyta</taxon>
        <taxon>Tracheophyta</taxon>
        <taxon>Spermatophyta</taxon>
        <taxon>Magnoliopsida</taxon>
        <taxon>eudicotyledons</taxon>
        <taxon>Gunneridae</taxon>
        <taxon>Pentapetalae</taxon>
        <taxon>asterids</taxon>
        <taxon>lamiids</taxon>
        <taxon>Lamiales</taxon>
        <taxon>Lamiaceae</taxon>
        <taxon>Nepetoideae</taxon>
        <taxon>Elsholtzieae</taxon>
        <taxon>Perilla</taxon>
    </lineage>
</organism>
<dbReference type="Pfam" id="PF25598">
    <property type="entry name" value="ARM_PUB"/>
    <property type="match status" value="1"/>
</dbReference>
<dbReference type="InterPro" id="IPR016024">
    <property type="entry name" value="ARM-type_fold"/>
</dbReference>
<evidence type="ECO:0000259" key="4">
    <source>
        <dbReference type="Pfam" id="PF25598"/>
    </source>
</evidence>